<protein>
    <submittedName>
        <fullName evidence="1">Uncharacterized protein</fullName>
    </submittedName>
</protein>
<accession>A0A6J5RLE4</accession>
<reference evidence="1" key="1">
    <citation type="submission" date="2020-05" db="EMBL/GenBank/DDBJ databases">
        <authorList>
            <person name="Chiriac C."/>
            <person name="Salcher M."/>
            <person name="Ghai R."/>
            <person name="Kavagutti S V."/>
        </authorList>
    </citation>
    <scope>NUCLEOTIDE SEQUENCE</scope>
</reference>
<evidence type="ECO:0000313" key="1">
    <source>
        <dbReference type="EMBL" id="CAB4195086.1"/>
    </source>
</evidence>
<gene>
    <name evidence="1" type="ORF">UFOVP1279_33</name>
</gene>
<sequence>MTINNTRDPSVPGHGSANRPYKRNGLYHVPAGYWDGFIANPTAQDWKDSQSVKAYATGYYPRVSFGRAFFGGDPIEFTLQFYNFTNETVITGPSYKWHASDAWVTLENQDENEYYPGTPHAWWHALGGSVELAPGESTFRTFIYHPAESANDYVMDGYEPTSDYAHDLWLKDPDPADWGSSKTPAVEVIAHYSDINKLPDLSPKYSYKLYNESEEWFSMYAFDEDAERDLTVNPTGTAAFTLSADASTGVVIKLSTTYWPNADSHANYVGKSEGFTKLSGDYYCDEDGDVVFPTFFVDGVSFVVNRYFKLSVDVGETIWVNFNLNGVWEIENQKVWESSPGVGLSAYENVVINGPVPNMLAGGGNLVANVVDSVADDNPYGDVWVTWLTPHDGDVVLPAPKISNARLEKDGVAVSSVPFYDESHLTFRYDHAYWTFPEAGLSTASTYFGQTETGLKGYEGHRNQWPSLYGAYRTYIPKISWHNRKLGDGQYSTGDTLQAGQAGPSTGLSQVDTQEYGIGGYFTWVRVGRGSTIYETLPPYTDTELYTDIDANGNQFNGRRSAIAGFTSGSVGCIAVEASTCRYKTYQFAYNNYAQYDHYSHFTYVGASCELTRPILTRAVTQNTDSQSQPIAITKAAKNVAVLNQDGNPTGAINGVQDGDPVQLLYRLTNTGGSTATPISKPTPWHGTGSLFSGTSQASRTALNTYNSMDFITNNVVSPGQTSDSILVWTPRKAGTFTYSYLSGDLNYQWSLATNEIGEDPSEASGTAIVRGNLLDRVSYGFQDFPELGNLYLVEPHGYRSSPYPPADYSFIIVTVEQVSVKKRGGWQIGSIGIG</sequence>
<dbReference type="EMBL" id="LR797224">
    <property type="protein sequence ID" value="CAB4195086.1"/>
    <property type="molecule type" value="Genomic_DNA"/>
</dbReference>
<organism evidence="1">
    <name type="scientific">uncultured Caudovirales phage</name>
    <dbReference type="NCBI Taxonomy" id="2100421"/>
    <lineage>
        <taxon>Viruses</taxon>
        <taxon>Duplodnaviria</taxon>
        <taxon>Heunggongvirae</taxon>
        <taxon>Uroviricota</taxon>
        <taxon>Caudoviricetes</taxon>
        <taxon>Peduoviridae</taxon>
        <taxon>Maltschvirus</taxon>
        <taxon>Maltschvirus maltsch</taxon>
    </lineage>
</organism>
<proteinExistence type="predicted"/>
<name>A0A6J5RLE4_9CAUD</name>